<evidence type="ECO:0000313" key="3">
    <source>
        <dbReference type="Proteomes" id="UP000244174"/>
    </source>
</evidence>
<proteinExistence type="predicted"/>
<comment type="caution">
    <text evidence="2">The sequence shown here is derived from an EMBL/GenBank/DDBJ whole genome shotgun (WGS) entry which is preliminary data.</text>
</comment>
<dbReference type="AlphaFoldDB" id="A0A2T6AGL8"/>
<feature type="transmembrane region" description="Helical" evidence="1">
    <location>
        <begin position="120"/>
        <end position="140"/>
    </location>
</feature>
<feature type="transmembrane region" description="Helical" evidence="1">
    <location>
        <begin position="64"/>
        <end position="82"/>
    </location>
</feature>
<keyword evidence="3" id="KW-1185">Reference proteome</keyword>
<dbReference type="Proteomes" id="UP000244174">
    <property type="component" value="Unassembled WGS sequence"/>
</dbReference>
<feature type="transmembrane region" description="Helical" evidence="1">
    <location>
        <begin position="15"/>
        <end position="36"/>
    </location>
</feature>
<keyword evidence="1" id="KW-0812">Transmembrane</keyword>
<keyword evidence="1" id="KW-0472">Membrane</keyword>
<evidence type="ECO:0000313" key="2">
    <source>
        <dbReference type="EMBL" id="PTX42937.1"/>
    </source>
</evidence>
<reference evidence="2 3" key="1">
    <citation type="submission" date="2018-04" db="EMBL/GenBank/DDBJ databases">
        <title>Genomic Encyclopedia of Archaeal and Bacterial Type Strains, Phase II (KMG-II): from individual species to whole genera.</title>
        <authorList>
            <person name="Goeker M."/>
        </authorList>
    </citation>
    <scope>NUCLEOTIDE SEQUENCE [LARGE SCALE GENOMIC DNA]</scope>
    <source>
        <strain evidence="2 3">DSM 23082</strain>
    </source>
</reference>
<evidence type="ECO:0000256" key="1">
    <source>
        <dbReference type="SAM" id="Phobius"/>
    </source>
</evidence>
<gene>
    <name evidence="2" type="ORF">C8P64_1460</name>
</gene>
<organism evidence="2 3">
    <name type="scientific">Christiangramia gaetbulicola</name>
    <dbReference type="NCBI Taxonomy" id="703340"/>
    <lineage>
        <taxon>Bacteria</taxon>
        <taxon>Pseudomonadati</taxon>
        <taxon>Bacteroidota</taxon>
        <taxon>Flavobacteriia</taxon>
        <taxon>Flavobacteriales</taxon>
        <taxon>Flavobacteriaceae</taxon>
        <taxon>Christiangramia</taxon>
    </lineage>
</organism>
<sequence>MISKNKPYKNQRSGYLLLGSLVALCIAFSPYIFYLYEVFPNGPVWETSFFTYESKYFEDVLTAAWTYLGKITPLFLLLLWFFTCKHWWYHVILIPIAMYSYQLVVVVYDDVYLRTDYIDINQLIYLAPFFIIILSIVYLIRIKIFDRVYGLDLSELDETEISVFSPISDKDLKEIKNFQEDEDLDDIDQSKILIEDYYRKL</sequence>
<feature type="transmembrane region" description="Helical" evidence="1">
    <location>
        <begin position="87"/>
        <end position="108"/>
    </location>
</feature>
<keyword evidence="1" id="KW-1133">Transmembrane helix</keyword>
<dbReference type="EMBL" id="QBKQ01000002">
    <property type="protein sequence ID" value="PTX42937.1"/>
    <property type="molecule type" value="Genomic_DNA"/>
</dbReference>
<protein>
    <submittedName>
        <fullName evidence="2">Uncharacterized protein</fullName>
    </submittedName>
</protein>
<accession>A0A2T6AGL8</accession>
<dbReference type="OrthoDB" id="1446731at2"/>
<name>A0A2T6AGL8_9FLAO</name>